<evidence type="ECO:0000256" key="4">
    <source>
        <dbReference type="ARBA" id="ARBA00022772"/>
    </source>
</evidence>
<evidence type="ECO:0000313" key="13">
    <source>
        <dbReference type="Proteomes" id="UP000298030"/>
    </source>
</evidence>
<dbReference type="STRING" id="71717.A0A4Y7TDA8"/>
<dbReference type="PANTHER" id="PTHR10638:SF20">
    <property type="entry name" value="AMINE OXIDASE"/>
    <property type="match status" value="1"/>
</dbReference>
<accession>A0A4Y7TDA8</accession>
<evidence type="ECO:0000256" key="1">
    <source>
        <dbReference type="ARBA" id="ARBA00001935"/>
    </source>
</evidence>
<dbReference type="OrthoDB" id="3341590at2759"/>
<protein>
    <recommendedName>
        <fullName evidence="9">Amine oxidase</fullName>
        <ecNumber evidence="9">1.4.3.-</ecNumber>
    </recommendedName>
</protein>
<reference evidence="12 13" key="1">
    <citation type="journal article" date="2019" name="Nat. Ecol. Evol.">
        <title>Megaphylogeny resolves global patterns of mushroom evolution.</title>
        <authorList>
            <person name="Varga T."/>
            <person name="Krizsan K."/>
            <person name="Foldi C."/>
            <person name="Dima B."/>
            <person name="Sanchez-Garcia M."/>
            <person name="Sanchez-Ramirez S."/>
            <person name="Szollosi G.J."/>
            <person name="Szarkandi J.G."/>
            <person name="Papp V."/>
            <person name="Albert L."/>
            <person name="Andreopoulos W."/>
            <person name="Angelini C."/>
            <person name="Antonin V."/>
            <person name="Barry K.W."/>
            <person name="Bougher N.L."/>
            <person name="Buchanan P."/>
            <person name="Buyck B."/>
            <person name="Bense V."/>
            <person name="Catcheside P."/>
            <person name="Chovatia M."/>
            <person name="Cooper J."/>
            <person name="Damon W."/>
            <person name="Desjardin D."/>
            <person name="Finy P."/>
            <person name="Geml J."/>
            <person name="Haridas S."/>
            <person name="Hughes K."/>
            <person name="Justo A."/>
            <person name="Karasinski D."/>
            <person name="Kautmanova I."/>
            <person name="Kiss B."/>
            <person name="Kocsube S."/>
            <person name="Kotiranta H."/>
            <person name="LaButti K.M."/>
            <person name="Lechner B.E."/>
            <person name="Liimatainen K."/>
            <person name="Lipzen A."/>
            <person name="Lukacs Z."/>
            <person name="Mihaltcheva S."/>
            <person name="Morgado L.N."/>
            <person name="Niskanen T."/>
            <person name="Noordeloos M.E."/>
            <person name="Ohm R.A."/>
            <person name="Ortiz-Santana B."/>
            <person name="Ovrebo C."/>
            <person name="Racz N."/>
            <person name="Riley R."/>
            <person name="Savchenko A."/>
            <person name="Shiryaev A."/>
            <person name="Soop K."/>
            <person name="Spirin V."/>
            <person name="Szebenyi C."/>
            <person name="Tomsovsky M."/>
            <person name="Tulloss R.E."/>
            <person name="Uehling J."/>
            <person name="Grigoriev I.V."/>
            <person name="Vagvolgyi C."/>
            <person name="Papp T."/>
            <person name="Martin F.M."/>
            <person name="Miettinen O."/>
            <person name="Hibbett D.S."/>
            <person name="Nagy L.G."/>
        </authorList>
    </citation>
    <scope>NUCLEOTIDE SEQUENCE [LARGE SCALE GENOMIC DNA]</scope>
    <source>
        <strain evidence="12 13">FP101781</strain>
    </source>
</reference>
<evidence type="ECO:0000259" key="11">
    <source>
        <dbReference type="Pfam" id="PF09248"/>
    </source>
</evidence>
<evidence type="ECO:0000256" key="5">
    <source>
        <dbReference type="ARBA" id="ARBA00023002"/>
    </source>
</evidence>
<dbReference type="EC" id="1.4.3.-" evidence="9"/>
<evidence type="ECO:0000256" key="9">
    <source>
        <dbReference type="RuleBase" id="RU000672"/>
    </source>
</evidence>
<dbReference type="InterPro" id="IPR016182">
    <property type="entry name" value="Cu_amine_oxidase_N-reg"/>
</dbReference>
<evidence type="ECO:0000256" key="7">
    <source>
        <dbReference type="PIRSR" id="PIRSR600269-50"/>
    </source>
</evidence>
<feature type="active site" description="Proton acceptor" evidence="7">
    <location>
        <position position="435"/>
    </location>
</feature>
<dbReference type="PANTHER" id="PTHR10638">
    <property type="entry name" value="COPPER AMINE OXIDASE"/>
    <property type="match status" value="1"/>
</dbReference>
<proteinExistence type="inferred from homology"/>
<keyword evidence="4 7" id="KW-0801">TPQ</keyword>
<comment type="cofactor">
    <cofactor evidence="9">
        <name>Cu cation</name>
        <dbReference type="ChEBI" id="CHEBI:23378"/>
    </cofactor>
    <text evidence="9">Contains 1 topaquinone per subunit.</text>
</comment>
<dbReference type="EMBL" id="QPFP01000016">
    <property type="protein sequence ID" value="TEB32155.1"/>
    <property type="molecule type" value="Genomic_DNA"/>
</dbReference>
<keyword evidence="5 9" id="KW-0560">Oxidoreductase</keyword>
<dbReference type="GO" id="GO:0005507">
    <property type="term" value="F:copper ion binding"/>
    <property type="evidence" value="ECO:0007669"/>
    <property type="project" value="InterPro"/>
</dbReference>
<dbReference type="SUPFAM" id="SSF49998">
    <property type="entry name" value="Amine oxidase catalytic domain"/>
    <property type="match status" value="1"/>
</dbReference>
<evidence type="ECO:0000256" key="2">
    <source>
        <dbReference type="ARBA" id="ARBA00007983"/>
    </source>
</evidence>
<dbReference type="Gene3D" id="2.70.98.20">
    <property type="entry name" value="Copper amine oxidase, catalytic domain"/>
    <property type="match status" value="1"/>
</dbReference>
<sequence length="869" mass="97678">MGQVPYQPLGAKEDDPFAEKGRQFAARDDQGFRTWRLRSLLVIAGAAALGFFCGAHYHPNPADAATANVASQGEALKKCPSNLPLASPPAKTNPWAPLSPAEVHDVKAWLFHSGQNLNLTEASGGKDSDNVVFNIESYPPPKDDALAFLESPDVQTRSPPGRYARVTIDHGGLELPVTRDYIVGPLPTSGRTKIRQLKEIYHRPDIPFNARGLLDLTTLFEPVGKIILPMAGAIEDLFGGVETGDPLTDTFIGNWGGGWSFDGSFRRVWITWKVNAPGVWIQSINFYNYIDLSGSDPSQWKILKVVYHNQTFPSVSSFVEAYTNGTLIRFPRPTLPSPNDTWASRRRKGAPRDLDHLPGPRSVSFAGPRFRVDREQGYISWLGWGMYLSFDRDMGLSLWDIRFKGERIIYELAPQDCLVQYSGHDPVQSITSWLDRYFGMGMLTRDLLPNYDCPQDAVFLPSTLYNPVLGVVRRERAMCVFEMDTGKPLTRHFGDLPGETGAVKGYVLTVRSIASLGNYDYLFDYIFHLDGTVEVKVSASGYLQGGYWNEYQEGYGSRIHQHSMGNIHDHVINFKVDLDIAGRNNTFRKTSAQVERVHMPWLDDDDWHSDSPGKGELLQQKLKYSFIANEDDARVRHSLNYRDSYAIVNRNEKNRWGSERGYAIHPGLSSVHNNIEKSQRLLNNANWAAYHLAVSQRKDTEPSSSSMWNLHLPSSPPVDFDKFFDGEDIEQKDLVLWINVGTHHQPVAEDSPNTKTNIASSSFFLTPVNYFDSDPSMELLNAIVLDPPLAKRHANDARTSNGDLPAYDHDDNGVEQHFHCIPEPPAPFSYDPQVGLTEEFVVGKDEKEIESWARRVQGVMNPFALRFEV</sequence>
<dbReference type="Proteomes" id="UP000298030">
    <property type="component" value="Unassembled WGS sequence"/>
</dbReference>
<feature type="domain" description="DUF1965" evidence="11">
    <location>
        <begin position="283"/>
        <end position="326"/>
    </location>
</feature>
<name>A0A4Y7TDA8_COPMI</name>
<dbReference type="SUPFAM" id="SSF54416">
    <property type="entry name" value="Amine oxidase N-terminal region"/>
    <property type="match status" value="2"/>
</dbReference>
<comment type="PTM">
    <text evidence="8 9">Topaquinone (TPQ) is generated by copper-dependent autoxidation of a specific tyrosyl residue.</text>
</comment>
<dbReference type="Pfam" id="PF09248">
    <property type="entry name" value="DUF1965"/>
    <property type="match status" value="1"/>
</dbReference>
<evidence type="ECO:0000259" key="10">
    <source>
        <dbReference type="Pfam" id="PF01179"/>
    </source>
</evidence>
<keyword evidence="13" id="KW-1185">Reference proteome</keyword>
<dbReference type="Pfam" id="PF01179">
    <property type="entry name" value="Cu_amine_oxid"/>
    <property type="match status" value="1"/>
</dbReference>
<dbReference type="AlphaFoldDB" id="A0A4Y7TDA8"/>
<gene>
    <name evidence="12" type="ORF">FA13DRAFT_1628605</name>
</gene>
<dbReference type="GO" id="GO:0005886">
    <property type="term" value="C:plasma membrane"/>
    <property type="evidence" value="ECO:0007669"/>
    <property type="project" value="TreeGrafter"/>
</dbReference>
<dbReference type="GO" id="GO:0048038">
    <property type="term" value="F:quinone binding"/>
    <property type="evidence" value="ECO:0007669"/>
    <property type="project" value="InterPro"/>
</dbReference>
<organism evidence="12 13">
    <name type="scientific">Coprinellus micaceus</name>
    <name type="common">Glistening ink-cap mushroom</name>
    <name type="synonym">Coprinus micaceus</name>
    <dbReference type="NCBI Taxonomy" id="71717"/>
    <lineage>
        <taxon>Eukaryota</taxon>
        <taxon>Fungi</taxon>
        <taxon>Dikarya</taxon>
        <taxon>Basidiomycota</taxon>
        <taxon>Agaricomycotina</taxon>
        <taxon>Agaricomycetes</taxon>
        <taxon>Agaricomycetidae</taxon>
        <taxon>Agaricales</taxon>
        <taxon>Agaricineae</taxon>
        <taxon>Psathyrellaceae</taxon>
        <taxon>Coprinellus</taxon>
    </lineage>
</organism>
<dbReference type="GO" id="GO:0008131">
    <property type="term" value="F:primary methylamine oxidase activity"/>
    <property type="evidence" value="ECO:0007669"/>
    <property type="project" value="InterPro"/>
</dbReference>
<dbReference type="GO" id="GO:0009308">
    <property type="term" value="P:amine metabolic process"/>
    <property type="evidence" value="ECO:0007669"/>
    <property type="project" value="UniProtKB-UniRule"/>
</dbReference>
<comment type="similarity">
    <text evidence="2 9">Belongs to the copper/topaquinone oxidase family.</text>
</comment>
<evidence type="ECO:0000256" key="3">
    <source>
        <dbReference type="ARBA" id="ARBA00022723"/>
    </source>
</evidence>
<feature type="active site" description="Schiff-base intermediate with substrate; via topaquinone" evidence="7">
    <location>
        <position position="519"/>
    </location>
</feature>
<feature type="modified residue" description="2',4',5'-topaquinone" evidence="8">
    <location>
        <position position="519"/>
    </location>
</feature>
<dbReference type="InterPro" id="IPR036460">
    <property type="entry name" value="Cu_amine_oxidase_C_sf"/>
</dbReference>
<keyword evidence="3 9" id="KW-0479">Metal-binding</keyword>
<dbReference type="Gene3D" id="3.10.450.40">
    <property type="match status" value="2"/>
</dbReference>
<comment type="caution">
    <text evidence="12">The sequence shown here is derived from an EMBL/GenBank/DDBJ whole genome shotgun (WGS) entry which is preliminary data.</text>
</comment>
<dbReference type="InterPro" id="IPR015328">
    <property type="entry name" value="DUF1965"/>
</dbReference>
<dbReference type="InterPro" id="IPR015798">
    <property type="entry name" value="Cu_amine_oxidase_C"/>
</dbReference>
<dbReference type="InterPro" id="IPR000269">
    <property type="entry name" value="Cu_amine_oxidase"/>
</dbReference>
<keyword evidence="6 9" id="KW-0186">Copper</keyword>
<evidence type="ECO:0000256" key="8">
    <source>
        <dbReference type="PIRSR" id="PIRSR600269-51"/>
    </source>
</evidence>
<evidence type="ECO:0000313" key="12">
    <source>
        <dbReference type="EMBL" id="TEB32155.1"/>
    </source>
</evidence>
<evidence type="ECO:0000256" key="6">
    <source>
        <dbReference type="ARBA" id="ARBA00023008"/>
    </source>
</evidence>
<comment type="cofactor">
    <cofactor evidence="1">
        <name>Cu cation</name>
        <dbReference type="ChEBI" id="CHEBI:23378"/>
    </cofactor>
</comment>
<dbReference type="PRINTS" id="PR00766">
    <property type="entry name" value="CUDAOXIDASE"/>
</dbReference>
<feature type="domain" description="Copper amine oxidase catalytic" evidence="10">
    <location>
        <begin position="361"/>
        <end position="777"/>
    </location>
</feature>